<evidence type="ECO:0000313" key="5">
    <source>
        <dbReference type="EMBL" id="CAH0555617.1"/>
    </source>
</evidence>
<dbReference type="Proteomes" id="UP001154078">
    <property type="component" value="Chromosome 4"/>
</dbReference>
<feature type="domain" description="CAP-Gly" evidence="4">
    <location>
        <begin position="58"/>
        <end position="100"/>
    </location>
</feature>
<dbReference type="InterPro" id="IPR000938">
    <property type="entry name" value="CAP-Gly_domain"/>
</dbReference>
<feature type="region of interest" description="Disordered" evidence="3">
    <location>
        <begin position="568"/>
        <end position="629"/>
    </location>
</feature>
<dbReference type="SMART" id="SM01052">
    <property type="entry name" value="CAP_GLY"/>
    <property type="match status" value="1"/>
</dbReference>
<dbReference type="Gene3D" id="2.30.30.190">
    <property type="entry name" value="CAP Gly-rich-like domain"/>
    <property type="match status" value="1"/>
</dbReference>
<dbReference type="SUPFAM" id="SSF74924">
    <property type="entry name" value="Cap-Gly domain"/>
    <property type="match status" value="1"/>
</dbReference>
<dbReference type="PROSITE" id="PS50245">
    <property type="entry name" value="CAP_GLY_2"/>
    <property type="match status" value="1"/>
</dbReference>
<feature type="coiled-coil region" evidence="2">
    <location>
        <begin position="1043"/>
        <end position="1291"/>
    </location>
</feature>
<dbReference type="GO" id="GO:0005634">
    <property type="term" value="C:nucleus"/>
    <property type="evidence" value="ECO:0007669"/>
    <property type="project" value="TreeGrafter"/>
</dbReference>
<feature type="region of interest" description="Disordered" evidence="3">
    <location>
        <begin position="243"/>
        <end position="275"/>
    </location>
</feature>
<proteinExistence type="predicted"/>
<organism evidence="5 6">
    <name type="scientific">Brassicogethes aeneus</name>
    <name type="common">Rape pollen beetle</name>
    <name type="synonym">Meligethes aeneus</name>
    <dbReference type="NCBI Taxonomy" id="1431903"/>
    <lineage>
        <taxon>Eukaryota</taxon>
        <taxon>Metazoa</taxon>
        <taxon>Ecdysozoa</taxon>
        <taxon>Arthropoda</taxon>
        <taxon>Hexapoda</taxon>
        <taxon>Insecta</taxon>
        <taxon>Pterygota</taxon>
        <taxon>Neoptera</taxon>
        <taxon>Endopterygota</taxon>
        <taxon>Coleoptera</taxon>
        <taxon>Polyphaga</taxon>
        <taxon>Cucujiformia</taxon>
        <taxon>Nitidulidae</taxon>
        <taxon>Meligethinae</taxon>
        <taxon>Brassicogethes</taxon>
    </lineage>
</organism>
<feature type="region of interest" description="Disordered" evidence="3">
    <location>
        <begin position="808"/>
        <end position="832"/>
    </location>
</feature>
<dbReference type="OrthoDB" id="10038993at2759"/>
<dbReference type="GO" id="GO:0005737">
    <property type="term" value="C:cytoplasm"/>
    <property type="evidence" value="ECO:0007669"/>
    <property type="project" value="TreeGrafter"/>
</dbReference>
<keyword evidence="1 2" id="KW-0175">Coiled coil</keyword>
<feature type="compositionally biased region" description="Low complexity" evidence="3">
    <location>
        <begin position="933"/>
        <end position="944"/>
    </location>
</feature>
<dbReference type="InterPro" id="IPR051293">
    <property type="entry name" value="MTUS1/CCDC69"/>
</dbReference>
<evidence type="ECO:0000313" key="6">
    <source>
        <dbReference type="Proteomes" id="UP001154078"/>
    </source>
</evidence>
<feature type="compositionally biased region" description="Low complexity" evidence="3">
    <location>
        <begin position="1450"/>
        <end position="1485"/>
    </location>
</feature>
<dbReference type="InterPro" id="IPR036859">
    <property type="entry name" value="CAP-Gly_dom_sf"/>
</dbReference>
<accession>A0A9P0B524</accession>
<feature type="compositionally biased region" description="Basic and acidic residues" evidence="3">
    <location>
        <begin position="975"/>
        <end position="987"/>
    </location>
</feature>
<feature type="region of interest" description="Disordered" evidence="3">
    <location>
        <begin position="921"/>
        <end position="956"/>
    </location>
</feature>
<feature type="compositionally biased region" description="Acidic residues" evidence="3">
    <location>
        <begin position="1516"/>
        <end position="1528"/>
    </location>
</feature>
<reference evidence="5" key="1">
    <citation type="submission" date="2021-12" db="EMBL/GenBank/DDBJ databases">
        <authorList>
            <person name="King R."/>
        </authorList>
    </citation>
    <scope>NUCLEOTIDE SEQUENCE</scope>
</reference>
<feature type="compositionally biased region" description="Low complexity" evidence="3">
    <location>
        <begin position="718"/>
        <end position="732"/>
    </location>
</feature>
<feature type="region of interest" description="Disordered" evidence="3">
    <location>
        <begin position="1442"/>
        <end position="1488"/>
    </location>
</feature>
<keyword evidence="6" id="KW-1185">Reference proteome</keyword>
<feature type="compositionally biased region" description="Polar residues" evidence="3">
    <location>
        <begin position="251"/>
        <end position="275"/>
    </location>
</feature>
<gene>
    <name evidence="5" type="ORF">MELIAE_LOCUS6950</name>
</gene>
<evidence type="ECO:0000259" key="4">
    <source>
        <dbReference type="PROSITE" id="PS50245"/>
    </source>
</evidence>
<feature type="compositionally biased region" description="Basic and acidic residues" evidence="3">
    <location>
        <begin position="617"/>
        <end position="629"/>
    </location>
</feature>
<dbReference type="Pfam" id="PF01302">
    <property type="entry name" value="CAP_GLY"/>
    <property type="match status" value="1"/>
</dbReference>
<dbReference type="GO" id="GO:0008017">
    <property type="term" value="F:microtubule binding"/>
    <property type="evidence" value="ECO:0007669"/>
    <property type="project" value="TreeGrafter"/>
</dbReference>
<dbReference type="PANTHER" id="PTHR24200">
    <property type="entry name" value="TOUCAN, ISOFORM A"/>
    <property type="match status" value="1"/>
</dbReference>
<feature type="compositionally biased region" description="Polar residues" evidence="3">
    <location>
        <begin position="679"/>
        <end position="694"/>
    </location>
</feature>
<name>A0A9P0B524_BRAAE</name>
<feature type="region of interest" description="Disordered" evidence="3">
    <location>
        <begin position="678"/>
        <end position="749"/>
    </location>
</feature>
<feature type="region of interest" description="Disordered" evidence="3">
    <location>
        <begin position="1507"/>
        <end position="1573"/>
    </location>
</feature>
<dbReference type="PANTHER" id="PTHR24200:SF11">
    <property type="entry name" value="TOUCAN, ISOFORM A"/>
    <property type="match status" value="1"/>
</dbReference>
<feature type="region of interest" description="Disordered" evidence="3">
    <location>
        <begin position="974"/>
        <end position="1011"/>
    </location>
</feature>
<evidence type="ECO:0000256" key="1">
    <source>
        <dbReference type="ARBA" id="ARBA00023054"/>
    </source>
</evidence>
<protein>
    <recommendedName>
        <fullName evidence="4">CAP-Gly domain-containing protein</fullName>
    </recommendedName>
</protein>
<dbReference type="EMBL" id="OV121135">
    <property type="protein sequence ID" value="CAH0555617.1"/>
    <property type="molecule type" value="Genomic_DNA"/>
</dbReference>
<feature type="compositionally biased region" description="Polar residues" evidence="3">
    <location>
        <begin position="821"/>
        <end position="832"/>
    </location>
</feature>
<sequence>MAKQAVSSRIPQFSSRIPQIAQTAPAAPAAQKPAEITSKHLGCRVKVGDKQGVLRFVGAVNFAKGTWCGVELNGEIGKNDGSVNGVRYFECAPRCGLMAPLCKTALLDACEKLDEDSGPYSMLFLQSHNKAKTEINFTQENNLNETFDKGVDDLNETFFIGGSDDLNQTVVLSKTVVGNNDTYQLKNSEAENHLKRKTFNLDIKQKNSDNQNTFVVNNTFDVSKAASLEKTFVNRSFENLPNEAKRRKINNQKNSDNITLDQPTDTTYSSPSSLDLVNHSTPAKVEPLKFDLRKVRISGITLDANNTEDDKSKRDSLDFEESLGILTPDQMVEDYINHLKLGFEAQQEKDKTLEHDKTPSPGILEETLINNATRLSPQDFSFGILEETLINNATRRESSGKYVNKLYSNETENDKTLSPKDFSFGILEETLINNATRRESSGKYMNKLNESFLKFKLPNECKEPDISSPNLVDASVTEYSLGILDEHMLSNMSAAADNMNLALPLENTTASKDYRLSRIEQTPSPEDLPLDPTPVVTVQEELLGSKEDAKSKPLNSFITSITSITSLDTGYQGDGEMSRPASRGADNSPMTRRPLPKPQNHRQDPMTDSDFYTESDADNHEDHHLKGDRKAQVIDGTLYGVDAQAAADIYANNRENMDSSGIFTDAEINTRAEELNETFDVSPSDTSIKTVSENSQKKQENVPKVATTPKQILAKRASSTPTSTPSLQSPKSAAKDNSFLKKHKMPKRDVPSKIKTMLVPNQSPVPSERKTVKKAGKWDAVMDKISKNEQNKNNLKDVKSKVFNASSMQNENNKSAEKNLRQTPNSKTPNSKLTYVKSNILTVKHISNNNVIDNYKKLQTNLTGTIKLQSRTYKTIENNRPTVALSRDIKPKTIVPKIVNNKKKTDIENLNLRRTRVRTNAANTPRKNLNLESSIHSSLSDVSSPAQQLSKKNSEKKKLINTPNDVKTKKYVVSAKEKKTESPKISDNRNNVKPSRQLIVGPSKRNQTTSKEDHRIVEALAILVQHLVFNVDAFSAPALKRELNIQKSEKEEWKKSYETLEESINNEKSEHLQALEEERALQKKQLEDLIESHTLAISNLKLQHEELEARLTQEKENATKRITKQHEDQLTTLKSEFSRLQQNYEERLDILREENEAIREQIDEKKQEVDGVRRENAKIRRELDGKSKEREQKVDAEKQSLEEAIAERTKVLNEENERLRKENERLLSYGDEKGIGIQEVQSLRAVLEIKQRDVSDLRKSLGEATQKLEILENAEERANFLSAKCEDLKSQLERKLDIEQSLVNENCKLQESFSEERKQKARLSQHNEELQWKLKKSKEVMNSICQLTGDNSTLNRSLLYSSLNEKHCATKQNLERSSSFKEHSFNEGSVAKRRYKTSLTQDFEDDDSPPSSPKVKGVVEKSDSVSYVLDLDESPDIVASRIVRRSFRNSTPPKTTPTKSPTGRTPTRNAVSLSSSASSVTSSKSSRNDQFFECQVNSSVFAWTSTPRANSKLDDNSDLDEEETDVDLDLPALPSELDRQRSAQALPSPKHLAGEAMISESASEDESTSSSQL</sequence>
<dbReference type="PROSITE" id="PS00845">
    <property type="entry name" value="CAP_GLY_1"/>
    <property type="match status" value="1"/>
</dbReference>
<evidence type="ECO:0000256" key="3">
    <source>
        <dbReference type="SAM" id="MobiDB-lite"/>
    </source>
</evidence>
<feature type="region of interest" description="Disordered" evidence="3">
    <location>
        <begin position="1399"/>
        <end position="1419"/>
    </location>
</feature>
<evidence type="ECO:0000256" key="2">
    <source>
        <dbReference type="SAM" id="Coils"/>
    </source>
</evidence>